<name>A0A1G6T181_9MICO</name>
<dbReference type="InterPro" id="IPR027417">
    <property type="entry name" value="P-loop_NTPase"/>
</dbReference>
<evidence type="ECO:0000259" key="3">
    <source>
        <dbReference type="PROSITE" id="PS51194"/>
    </source>
</evidence>
<dbReference type="InterPro" id="IPR014001">
    <property type="entry name" value="Helicase_ATP-bd"/>
</dbReference>
<dbReference type="SUPFAM" id="SSF52540">
    <property type="entry name" value="P-loop containing nucleoside triphosphate hydrolases"/>
    <property type="match status" value="2"/>
</dbReference>
<sequence length="1011" mass="112794">MTTREAPELALGSMVRLVARPEITGAVVAVDTVGARTRYSVFRDGAVHQYFVEQIEEVEKVGRAVVSAAELHAGLTARLLLDENSDYLHSRNSGRVDFEPYQYRPVLKLVQSDRPRILVADDVGVGKTIEACLILKELQARKKAESVLVICPRPLVVDDKWRSELKRFDEDFVHLDSKALRFCLEETLREGVWPARYNKSILPYSLLDETLLTGTRAGSKRKFPCLDDVAGDLHFDLVIVDEAHHIRNPATKAYENVQRFVDAADAVVMLSATPIQTHNKDLFTLVSLLRDDLVIDWDDYSAMLEPNKHLYEASVAARSASDGWQRGVATALDKALGTTWGREVMTLDSRIVAVREALESDTEDARSRIRVVRHLEALNSFSDIVTRTRRRDIGEFTTRKPSAPEVDFTEAQQQVYAAVIDLGERIAATANPGMPVKFLMSMLYRQAASSITGIAPLIEDLFENRLHADEMPDDDDFALTADQVEAFRAEARAVQQMAGQLVGGPDPKADVLRQIIEDKSAETNNKVLVFTTFRHTIEYLESRCREWGIRVAVMHGGVPDHERKEVRRRFKLDRSDSLAIDVMLCSEVGTEGLDYQFCNTLVNYDIPWNPMRIEQRIGRIDRRGQQSETVAIINILTRGTIEAEIYWRCLSRIGVFNHALGGSEQILGELASAVVDIATNLAMSPAERSAALRQFSDNQIARIEEEEGLEDQQAELLGYAGRGFEEKLAEASSNWLESAKIADLVRRYFDMLQPGRSIALRPGRVARVPLSADVTSKIIDDLDAQAVDAHRLKRVLRRDKVVLALTTDPDLADEGDDVELLGPMHPLVRAAARASELSSPVDASLRVTSADVEPGNYAVGIYAWTRLGVRDALTFRFVSDNERIEERAAELLSLASDGAAQVTVDADRADVLDRRHAELWAEERERHHARHLGSVERRIAALETQKARRLDHIQRQQDAATHGVIAAMKAGESRAAESSFDRMLSAQIQAAGRVDITAQHLATIHLEVLAP</sequence>
<dbReference type="SMART" id="SM00490">
    <property type="entry name" value="HELICc"/>
    <property type="match status" value="1"/>
</dbReference>
<dbReference type="EMBL" id="FMYH01000006">
    <property type="protein sequence ID" value="SDD22733.1"/>
    <property type="molecule type" value="Genomic_DNA"/>
</dbReference>
<dbReference type="InterPro" id="IPR000330">
    <property type="entry name" value="SNF2_N"/>
</dbReference>
<accession>A0A1G6T181</accession>
<dbReference type="Pfam" id="PF00271">
    <property type="entry name" value="Helicase_C"/>
    <property type="match status" value="1"/>
</dbReference>
<dbReference type="GO" id="GO:0016787">
    <property type="term" value="F:hydrolase activity"/>
    <property type="evidence" value="ECO:0007669"/>
    <property type="project" value="UniProtKB-KW"/>
</dbReference>
<dbReference type="InterPro" id="IPR049730">
    <property type="entry name" value="SNF2/RAD54-like_C"/>
</dbReference>
<dbReference type="RefSeq" id="WP_093184505.1">
    <property type="nucleotide sequence ID" value="NZ_FMYH01000006.1"/>
</dbReference>
<dbReference type="PROSITE" id="PS51194">
    <property type="entry name" value="HELICASE_CTER"/>
    <property type="match status" value="1"/>
</dbReference>
<proteinExistence type="predicted"/>
<feature type="domain" description="Helicase C-terminal" evidence="3">
    <location>
        <begin position="511"/>
        <end position="671"/>
    </location>
</feature>
<dbReference type="PANTHER" id="PTHR45766:SF6">
    <property type="entry name" value="SWI_SNF-RELATED MATRIX-ASSOCIATED ACTIN-DEPENDENT REGULATOR OF CHROMATIN SUBFAMILY A-LIKE PROTEIN 1"/>
    <property type="match status" value="1"/>
</dbReference>
<dbReference type="STRING" id="1814289.SAMN05216410_2992"/>
<reference evidence="4 5" key="1">
    <citation type="submission" date="2016-09" db="EMBL/GenBank/DDBJ databases">
        <authorList>
            <person name="Capua I."/>
            <person name="De Benedictis P."/>
            <person name="Joannis T."/>
            <person name="Lombin L.H."/>
            <person name="Cattoli G."/>
        </authorList>
    </citation>
    <scope>NUCLEOTIDE SEQUENCE [LARGE SCALE GENOMIC DNA]</scope>
    <source>
        <strain evidence="4 5">ISLP-3</strain>
    </source>
</reference>
<keyword evidence="1" id="KW-0378">Hydrolase</keyword>
<dbReference type="SMART" id="SM00487">
    <property type="entry name" value="DEXDc"/>
    <property type="match status" value="1"/>
</dbReference>
<dbReference type="PANTHER" id="PTHR45766">
    <property type="entry name" value="DNA ANNEALING HELICASE AND ENDONUCLEASE ZRANB3 FAMILY MEMBER"/>
    <property type="match status" value="1"/>
</dbReference>
<organism evidence="4 5">
    <name type="scientific">Sanguibacter gelidistatuariae</name>
    <dbReference type="NCBI Taxonomy" id="1814289"/>
    <lineage>
        <taxon>Bacteria</taxon>
        <taxon>Bacillati</taxon>
        <taxon>Actinomycetota</taxon>
        <taxon>Actinomycetes</taxon>
        <taxon>Micrococcales</taxon>
        <taxon>Sanguibacteraceae</taxon>
        <taxon>Sanguibacter</taxon>
    </lineage>
</organism>
<evidence type="ECO:0000313" key="4">
    <source>
        <dbReference type="EMBL" id="SDD22733.1"/>
    </source>
</evidence>
<evidence type="ECO:0000313" key="5">
    <source>
        <dbReference type="Proteomes" id="UP000199039"/>
    </source>
</evidence>
<dbReference type="InterPro" id="IPR001650">
    <property type="entry name" value="Helicase_C-like"/>
</dbReference>
<gene>
    <name evidence="4" type="ORF">SAMN05216410_2992</name>
</gene>
<protein>
    <submittedName>
        <fullName evidence="4">SNF2 family N-terminal domain-containing protein</fullName>
    </submittedName>
</protein>
<feature type="domain" description="Helicase ATP-binding" evidence="2">
    <location>
        <begin position="108"/>
        <end position="292"/>
    </location>
</feature>
<dbReference type="Gene3D" id="3.40.50.300">
    <property type="entry name" value="P-loop containing nucleotide triphosphate hydrolases"/>
    <property type="match status" value="1"/>
</dbReference>
<dbReference type="AlphaFoldDB" id="A0A1G6T181"/>
<dbReference type="OrthoDB" id="9814088at2"/>
<dbReference type="GO" id="GO:0005524">
    <property type="term" value="F:ATP binding"/>
    <property type="evidence" value="ECO:0007669"/>
    <property type="project" value="InterPro"/>
</dbReference>
<dbReference type="Gene3D" id="3.40.50.10810">
    <property type="entry name" value="Tandem AAA-ATPase domain"/>
    <property type="match status" value="1"/>
</dbReference>
<dbReference type="Pfam" id="PF00176">
    <property type="entry name" value="SNF2-rel_dom"/>
    <property type="match status" value="1"/>
</dbReference>
<keyword evidence="5" id="KW-1185">Reference proteome</keyword>
<dbReference type="InterPro" id="IPR038718">
    <property type="entry name" value="SNF2-like_sf"/>
</dbReference>
<evidence type="ECO:0000259" key="2">
    <source>
        <dbReference type="PROSITE" id="PS51192"/>
    </source>
</evidence>
<dbReference type="Proteomes" id="UP000199039">
    <property type="component" value="Unassembled WGS sequence"/>
</dbReference>
<dbReference type="CDD" id="cd18793">
    <property type="entry name" value="SF2_C_SNF"/>
    <property type="match status" value="1"/>
</dbReference>
<dbReference type="PROSITE" id="PS51192">
    <property type="entry name" value="HELICASE_ATP_BIND_1"/>
    <property type="match status" value="1"/>
</dbReference>
<evidence type="ECO:0000256" key="1">
    <source>
        <dbReference type="ARBA" id="ARBA00022801"/>
    </source>
</evidence>